<protein>
    <recommendedName>
        <fullName evidence="3">Lipoprotein</fullName>
    </recommendedName>
</protein>
<dbReference type="RefSeq" id="WP_143089693.1">
    <property type="nucleotide sequence ID" value="NZ_FOXB01000011.1"/>
</dbReference>
<dbReference type="OrthoDB" id="5373271at2"/>
<dbReference type="AlphaFoldDB" id="A0A1I5NKX7"/>
<evidence type="ECO:0008006" key="3">
    <source>
        <dbReference type="Google" id="ProtNLM"/>
    </source>
</evidence>
<dbReference type="EMBL" id="FOXB01000011">
    <property type="protein sequence ID" value="SFP22449.1"/>
    <property type="molecule type" value="Genomic_DNA"/>
</dbReference>
<sequence length="162" mass="18323">MRSKFAFLFLGLAIVLSGCSEKNEVTEIIQKDLIHEKALVHTKENQLVKSLETKATVTATLLNEVFPKRFSYDKGISFFVGVITDIPLDISKNIILDGNSPISVKNVGQKDFLYVLMPGVNRWGSYYIVTFPSMKDKSFTLKLEIDPYGPVSLNFQRSTLRR</sequence>
<reference evidence="1 2" key="1">
    <citation type="submission" date="2016-10" db="EMBL/GenBank/DDBJ databases">
        <authorList>
            <person name="de Groot N.N."/>
        </authorList>
    </citation>
    <scope>NUCLEOTIDE SEQUENCE [LARGE SCALE GENOMIC DNA]</scope>
    <source>
        <strain evidence="1 2">EP1-55-1</strain>
    </source>
</reference>
<evidence type="ECO:0000313" key="2">
    <source>
        <dbReference type="Proteomes" id="UP000199227"/>
    </source>
</evidence>
<organism evidence="1 2">
    <name type="scientific">Hydrogenimonas thermophila</name>
    <dbReference type="NCBI Taxonomy" id="223786"/>
    <lineage>
        <taxon>Bacteria</taxon>
        <taxon>Pseudomonadati</taxon>
        <taxon>Campylobacterota</taxon>
        <taxon>Epsilonproteobacteria</taxon>
        <taxon>Campylobacterales</taxon>
        <taxon>Hydrogenimonadaceae</taxon>
        <taxon>Hydrogenimonas</taxon>
    </lineage>
</organism>
<accession>A0A1I5NKX7</accession>
<name>A0A1I5NKX7_9BACT</name>
<keyword evidence="2" id="KW-1185">Reference proteome</keyword>
<gene>
    <name evidence="1" type="ORF">SAMN05216234_11110</name>
</gene>
<proteinExistence type="predicted"/>
<dbReference type="STRING" id="223786.SAMN05216234_11110"/>
<dbReference type="PROSITE" id="PS51257">
    <property type="entry name" value="PROKAR_LIPOPROTEIN"/>
    <property type="match status" value="1"/>
</dbReference>
<dbReference type="Proteomes" id="UP000199227">
    <property type="component" value="Unassembled WGS sequence"/>
</dbReference>
<evidence type="ECO:0000313" key="1">
    <source>
        <dbReference type="EMBL" id="SFP22449.1"/>
    </source>
</evidence>